<evidence type="ECO:0000313" key="1">
    <source>
        <dbReference type="EMBL" id="UPK69678.1"/>
    </source>
</evidence>
<name>A0ABY4I0R7_CHIFI</name>
<evidence type="ECO:0000313" key="2">
    <source>
        <dbReference type="Proteomes" id="UP000830198"/>
    </source>
</evidence>
<dbReference type="Proteomes" id="UP000830198">
    <property type="component" value="Chromosome"/>
</dbReference>
<accession>A0ABY4I0R7</accession>
<gene>
    <name evidence="1" type="ORF">MYF79_00055</name>
</gene>
<dbReference type="RefSeq" id="WP_247811953.1">
    <property type="nucleotide sequence ID" value="NZ_CP095855.1"/>
</dbReference>
<organism evidence="1 2">
    <name type="scientific">Chitinophaga filiformis</name>
    <name type="common">Myxococcus filiformis</name>
    <name type="synonym">Flexibacter filiformis</name>
    <dbReference type="NCBI Taxonomy" id="104663"/>
    <lineage>
        <taxon>Bacteria</taxon>
        <taxon>Pseudomonadati</taxon>
        <taxon>Bacteroidota</taxon>
        <taxon>Chitinophagia</taxon>
        <taxon>Chitinophagales</taxon>
        <taxon>Chitinophagaceae</taxon>
        <taxon>Chitinophaga</taxon>
    </lineage>
</organism>
<dbReference type="EMBL" id="CP095855">
    <property type="protein sequence ID" value="UPK69678.1"/>
    <property type="molecule type" value="Genomic_DNA"/>
</dbReference>
<protein>
    <submittedName>
        <fullName evidence="1">Uncharacterized protein</fullName>
    </submittedName>
</protein>
<sequence length="171" mass="19183">MEDPKMPFTGATTGAFVMEREAFPSFRFNDPPHKGELVRYEVALKCAQAYVSIMSEHGLRLRGGQQINLLVPQSRIATFSEDFVGPEVLDWLQHTYTALQQGDTSRLVYTQLVMGYYTDEIIDDPASELPVSLKEAKRNRTTIFIIPFTRADTPGLLGTPGYVYDFGGLQP</sequence>
<keyword evidence="2" id="KW-1185">Reference proteome</keyword>
<proteinExistence type="predicted"/>
<reference evidence="1 2" key="1">
    <citation type="submission" date="2022-04" db="EMBL/GenBank/DDBJ databases">
        <title>The arsenic-methylating capacity of Chitinophaga filiformis YT5 during chitin decomposition.</title>
        <authorList>
            <person name="Chen G."/>
            <person name="Liang Y."/>
        </authorList>
    </citation>
    <scope>NUCLEOTIDE SEQUENCE [LARGE SCALE GENOMIC DNA]</scope>
    <source>
        <strain evidence="1 2">YT5</strain>
    </source>
</reference>